<comment type="similarity">
    <text evidence="1 3">Belongs to the peptidase S9A family.</text>
</comment>
<dbReference type="InterPro" id="IPR029058">
    <property type="entry name" value="AB_hydrolase_fold"/>
</dbReference>
<organism evidence="5 6">
    <name type="scientific">Panicum virgatum</name>
    <name type="common">Blackwell switchgrass</name>
    <dbReference type="NCBI Taxonomy" id="38727"/>
    <lineage>
        <taxon>Eukaryota</taxon>
        <taxon>Viridiplantae</taxon>
        <taxon>Streptophyta</taxon>
        <taxon>Embryophyta</taxon>
        <taxon>Tracheophyta</taxon>
        <taxon>Spermatophyta</taxon>
        <taxon>Magnoliopsida</taxon>
        <taxon>Liliopsida</taxon>
        <taxon>Poales</taxon>
        <taxon>Poaceae</taxon>
        <taxon>PACMAD clade</taxon>
        <taxon>Panicoideae</taxon>
        <taxon>Panicodae</taxon>
        <taxon>Paniceae</taxon>
        <taxon>Panicinae</taxon>
        <taxon>Panicum</taxon>
        <taxon>Panicum sect. Hiantes</taxon>
    </lineage>
</organism>
<evidence type="ECO:0000313" key="5">
    <source>
        <dbReference type="EMBL" id="KAG2644065.1"/>
    </source>
</evidence>
<dbReference type="Pfam" id="PF00326">
    <property type="entry name" value="Peptidase_S9"/>
    <property type="match status" value="1"/>
</dbReference>
<dbReference type="PANTHER" id="PTHR11757">
    <property type="entry name" value="PROTEASE FAMILY S9A OLIGOPEPTIDASE"/>
    <property type="match status" value="1"/>
</dbReference>
<gene>
    <name evidence="5" type="ORF">PVAP13_2KG402200</name>
</gene>
<evidence type="ECO:0000256" key="1">
    <source>
        <dbReference type="ARBA" id="ARBA00005228"/>
    </source>
</evidence>
<dbReference type="Gene3D" id="3.40.50.1820">
    <property type="entry name" value="alpha/beta hydrolase"/>
    <property type="match status" value="2"/>
</dbReference>
<keyword evidence="3" id="KW-0720">Serine protease</keyword>
<protein>
    <recommendedName>
        <fullName evidence="3">Prolyl endopeptidase</fullName>
        <ecNumber evidence="3">3.4.21.-</ecNumber>
    </recommendedName>
</protein>
<dbReference type="EMBL" id="CM029039">
    <property type="protein sequence ID" value="KAG2644065.1"/>
    <property type="molecule type" value="Genomic_DNA"/>
</dbReference>
<dbReference type="EC" id="3.4.21.-" evidence="3"/>
<dbReference type="GO" id="GO:0006508">
    <property type="term" value="P:proteolysis"/>
    <property type="evidence" value="ECO:0007669"/>
    <property type="project" value="UniProtKB-KW"/>
</dbReference>
<keyword evidence="6" id="KW-1185">Reference proteome</keyword>
<proteinExistence type="inferred from homology"/>
<dbReference type="SUPFAM" id="SSF50993">
    <property type="entry name" value="Peptidase/esterase 'gauge' domain"/>
    <property type="match status" value="1"/>
</dbReference>
<evidence type="ECO:0000256" key="3">
    <source>
        <dbReference type="RuleBase" id="RU368024"/>
    </source>
</evidence>
<keyword evidence="3" id="KW-0378">Hydrolase</keyword>
<dbReference type="Gene3D" id="2.130.10.120">
    <property type="entry name" value="Prolyl oligopeptidase, N-terminal domain"/>
    <property type="match status" value="1"/>
</dbReference>
<dbReference type="InterPro" id="IPR051543">
    <property type="entry name" value="Serine_Peptidase_S9A"/>
</dbReference>
<comment type="function">
    <text evidence="2">Serine peptidase whose precise substrate specificity remains unclear. Does not cleave peptides after a arginine or lysine residue. Regulates trans-Golgi network morphology and sorting by regulating the membrane binding of the AP-1 complex. May play a role in the regulation of synaptic vesicle exocytosis.</text>
</comment>
<evidence type="ECO:0000256" key="2">
    <source>
        <dbReference type="ARBA" id="ARBA00045448"/>
    </source>
</evidence>
<keyword evidence="3" id="KW-0645">Protease</keyword>
<dbReference type="SUPFAM" id="SSF53474">
    <property type="entry name" value="alpha/beta-Hydrolases"/>
    <property type="match status" value="1"/>
</dbReference>
<dbReference type="PRINTS" id="PR00862">
    <property type="entry name" value="PROLIGOPTASE"/>
</dbReference>
<sequence>MESDNVREGLWPIRKRVDKVQYFLEHHNGFFYILTNAPVNDTEMMTEGYYLARCQAEKSLVDRWQIVTFPGSDCTIQDMDIFHDNLVLFLQKNRTPLFCSINMPIDVDVQEPKEVNDLNPWYFPIPSNMCSIIPGSNNDFMSSTYRLVVSSPVIPDLTVDYDLRKRTFTILHQEEVTSLSANLGTVGKSNVSSIQQNLQLVETSQSWSDLSKLYSCIRIEVISHDGVLIPLVILYSQEAHRHGESPGILYGYGSYGEDLDKSWCSERLSLLSRGWVLAFADVRGGGDLSWHQAGTKANKINSIHDFAACGMHLIKEGLVHQNRLCAIGCSAGGLLVGAVINMLPDLFSAAVLKVPFLDICNTMLDPTLPLTVLDYEEFGDPNIPAEFEAICSYSPYDNLSSGVCYPPVLVTASFNDTRFFSLVYPFFFRLDGSSVYTCSMLTVSSLFFLLIFPLRVSFLVSSSFPSWFDRVGIWEAAKWVAKVRDITCTSCSKSVILKTNMQSGHFGEGGRFMHCDETAFDYAFLMKALRLDDITIA</sequence>
<dbReference type="InterPro" id="IPR001375">
    <property type="entry name" value="Peptidase_S9_cat"/>
</dbReference>
<comment type="caution">
    <text evidence="5">The sequence shown here is derived from an EMBL/GenBank/DDBJ whole genome shotgun (WGS) entry which is preliminary data.</text>
</comment>
<dbReference type="InterPro" id="IPR002470">
    <property type="entry name" value="Peptidase_S9A"/>
</dbReference>
<evidence type="ECO:0000313" key="6">
    <source>
        <dbReference type="Proteomes" id="UP000823388"/>
    </source>
</evidence>
<dbReference type="GO" id="GO:0004252">
    <property type="term" value="F:serine-type endopeptidase activity"/>
    <property type="evidence" value="ECO:0007669"/>
    <property type="project" value="UniProtKB-UniRule"/>
</dbReference>
<feature type="domain" description="Peptidase S9 prolyl oligopeptidase catalytic" evidence="4">
    <location>
        <begin position="265"/>
        <end position="419"/>
    </location>
</feature>
<name>A0A8T0W9F9_PANVG</name>
<dbReference type="GO" id="GO:0009507">
    <property type="term" value="C:chloroplast"/>
    <property type="evidence" value="ECO:0007669"/>
    <property type="project" value="TreeGrafter"/>
</dbReference>
<evidence type="ECO:0000259" key="4">
    <source>
        <dbReference type="Pfam" id="PF00326"/>
    </source>
</evidence>
<dbReference type="PANTHER" id="PTHR11757:SF12">
    <property type="entry name" value="PROLYL ENDOPEPTIDASE"/>
    <property type="match status" value="1"/>
</dbReference>
<accession>A0A8T0W9F9</accession>
<dbReference type="Proteomes" id="UP000823388">
    <property type="component" value="Chromosome 2K"/>
</dbReference>
<reference evidence="5" key="1">
    <citation type="submission" date="2020-05" db="EMBL/GenBank/DDBJ databases">
        <title>WGS assembly of Panicum virgatum.</title>
        <authorList>
            <person name="Lovell J.T."/>
            <person name="Jenkins J."/>
            <person name="Shu S."/>
            <person name="Juenger T.E."/>
            <person name="Schmutz J."/>
        </authorList>
    </citation>
    <scope>NUCLEOTIDE SEQUENCE</scope>
    <source>
        <strain evidence="5">AP13</strain>
    </source>
</reference>
<dbReference type="AlphaFoldDB" id="A0A8T0W9F9"/>